<accession>A0A7Y4IG71</accession>
<dbReference type="Proteomes" id="UP000533080">
    <property type="component" value="Unassembled WGS sequence"/>
</dbReference>
<feature type="transmembrane region" description="Helical" evidence="1">
    <location>
        <begin position="72"/>
        <end position="99"/>
    </location>
</feature>
<dbReference type="InterPro" id="IPR007168">
    <property type="entry name" value="Phageshock_PspC_N"/>
</dbReference>
<proteinExistence type="predicted"/>
<dbReference type="AlphaFoldDB" id="A0A7Y4IG71"/>
<keyword evidence="1" id="KW-0812">Transmembrane</keyword>
<evidence type="ECO:0000256" key="1">
    <source>
        <dbReference type="SAM" id="Phobius"/>
    </source>
</evidence>
<protein>
    <submittedName>
        <fullName evidence="3">PspC domain-containing protein</fullName>
    </submittedName>
</protein>
<organism evidence="3 4">
    <name type="scientific">Myxococcus xanthus</name>
    <dbReference type="NCBI Taxonomy" id="34"/>
    <lineage>
        <taxon>Bacteria</taxon>
        <taxon>Pseudomonadati</taxon>
        <taxon>Myxococcota</taxon>
        <taxon>Myxococcia</taxon>
        <taxon>Myxococcales</taxon>
        <taxon>Cystobacterineae</taxon>
        <taxon>Myxococcaceae</taxon>
        <taxon>Myxococcus</taxon>
    </lineage>
</organism>
<reference evidence="3 4" key="1">
    <citation type="submission" date="2020-05" db="EMBL/GenBank/DDBJ databases">
        <authorList>
            <person name="Whitworth D."/>
        </authorList>
    </citation>
    <scope>NUCLEOTIDE SEQUENCE [LARGE SCALE GENOMIC DNA]</scope>
    <source>
        <strain evidence="3 4">AM005</strain>
    </source>
</reference>
<sequence>MRATDAKWERPQKGDVMDAKRRCATCTEEVSLEVRRCPRCGARTEPLHRGVDGRLLTGVCAALGRELGVDAALIRVGFVVALAVSGGTALMVYLLLWAFTPPSATGTAPLRRTYSWLSGLGNSERTPRVERRV</sequence>
<name>A0A7Y4IG71_MYXXA</name>
<dbReference type="Pfam" id="PF04024">
    <property type="entry name" value="PspC"/>
    <property type="match status" value="1"/>
</dbReference>
<evidence type="ECO:0000259" key="2">
    <source>
        <dbReference type="Pfam" id="PF04024"/>
    </source>
</evidence>
<keyword evidence="1" id="KW-0472">Membrane</keyword>
<evidence type="ECO:0000313" key="3">
    <source>
        <dbReference type="EMBL" id="NOJ78667.1"/>
    </source>
</evidence>
<feature type="domain" description="Phage shock protein PspC N-terminal" evidence="2">
    <location>
        <begin position="46"/>
        <end position="102"/>
    </location>
</feature>
<dbReference type="EMBL" id="JABFNT010000025">
    <property type="protein sequence ID" value="NOJ78667.1"/>
    <property type="molecule type" value="Genomic_DNA"/>
</dbReference>
<keyword evidence="1" id="KW-1133">Transmembrane helix</keyword>
<evidence type="ECO:0000313" key="4">
    <source>
        <dbReference type="Proteomes" id="UP000533080"/>
    </source>
</evidence>
<gene>
    <name evidence="3" type="ORF">HNV28_09965</name>
</gene>
<comment type="caution">
    <text evidence="3">The sequence shown here is derived from an EMBL/GenBank/DDBJ whole genome shotgun (WGS) entry which is preliminary data.</text>
</comment>